<gene>
    <name evidence="8" type="ORF">NQ317_000619</name>
</gene>
<name>A0ABQ9IVC2_9CUCU</name>
<dbReference type="CDD" id="cd08996">
    <property type="entry name" value="GH32_FFase"/>
    <property type="match status" value="1"/>
</dbReference>
<feature type="chain" id="PRO_5047088338" description="Sucrose-6-phosphate hydrolase" evidence="5">
    <location>
        <begin position="23"/>
        <end position="517"/>
    </location>
</feature>
<feature type="domain" description="Glycosyl hydrolase family 32 N-terminal" evidence="6">
    <location>
        <begin position="53"/>
        <end position="354"/>
    </location>
</feature>
<keyword evidence="2 4" id="KW-0378">Hydrolase</keyword>
<keyword evidence="5" id="KW-0732">Signal</keyword>
<comment type="caution">
    <text evidence="8">The sequence shown here is derived from an EMBL/GenBank/DDBJ whole genome shotgun (WGS) entry which is preliminary data.</text>
</comment>
<keyword evidence="3 4" id="KW-0326">Glycosidase</keyword>
<evidence type="ECO:0000313" key="8">
    <source>
        <dbReference type="EMBL" id="KAJ8966620.1"/>
    </source>
</evidence>
<dbReference type="InterPro" id="IPR023296">
    <property type="entry name" value="Glyco_hydro_beta-prop_sf"/>
</dbReference>
<dbReference type="InterPro" id="IPR001362">
    <property type="entry name" value="Glyco_hydro_32"/>
</dbReference>
<evidence type="ECO:0000256" key="2">
    <source>
        <dbReference type="ARBA" id="ARBA00022801"/>
    </source>
</evidence>
<dbReference type="InterPro" id="IPR013189">
    <property type="entry name" value="Glyco_hydro_32_C"/>
</dbReference>
<evidence type="ECO:0000259" key="6">
    <source>
        <dbReference type="Pfam" id="PF00251"/>
    </source>
</evidence>
<dbReference type="EC" id="3.2.1.26" evidence="4"/>
<dbReference type="InterPro" id="IPR051214">
    <property type="entry name" value="GH32_Enzymes"/>
</dbReference>
<sequence length="517" mass="58102">MAEHIYPVILALFMSYLLCALAYKDSEYTVQRANEYIEENKYSVDKTYRPHYHLKAPIGWINDPNGFIQYQGEYHLFYQYNPYSTTANKIHWGHAKSKDLYHWEDLPVAMAPDHDYDSDGVFSGTTIEKDGKLYAMYTGNSPNGQVQCIAVSEDGITFDKIAENPVLKASDLPSNAQPQDFRDPKVFKKDDIYYVATVSKTINNTGQVLLYQSSDLIQWQFKSILLEGTEEQGIMWECPDLFELDGKDVLIISSIQMPAVGDDYRNTDTVLAFIGEIDWTSGEFHVESVKEIDHGLDFYASQSLLDDKGRRISVSWMNMWGRSYPTADLNQGWVGAMTLPREFHIENGYLVQKPISEIAVAYVYAAILHNVTLTDKTTVISGVAGETGQLEVIVDLSAANSFTIEIRAAKNEKTVLRYDVLTQELSLDRSQTGVNITGSENPPLFARQVKVPLGDNNLLSLQIFVDKSSVEVFANGGVETLTTTIYPTEELAQGIQFVAEGEAIIQNLTYCHIDLTI</sequence>
<dbReference type="Proteomes" id="UP001162164">
    <property type="component" value="Unassembled WGS sequence"/>
</dbReference>
<dbReference type="InterPro" id="IPR006232">
    <property type="entry name" value="Suc6P_hydrolase"/>
</dbReference>
<dbReference type="Gene3D" id="2.60.120.560">
    <property type="entry name" value="Exo-inulinase, domain 1"/>
    <property type="match status" value="1"/>
</dbReference>
<dbReference type="EMBL" id="JAPWTJ010002322">
    <property type="protein sequence ID" value="KAJ8966620.1"/>
    <property type="molecule type" value="Genomic_DNA"/>
</dbReference>
<dbReference type="SUPFAM" id="SSF75005">
    <property type="entry name" value="Arabinanase/levansucrase/invertase"/>
    <property type="match status" value="1"/>
</dbReference>
<comment type="similarity">
    <text evidence="1 4">Belongs to the glycosyl hydrolase 32 family.</text>
</comment>
<dbReference type="PANTHER" id="PTHR43101">
    <property type="entry name" value="BETA-FRUCTOSIDASE"/>
    <property type="match status" value="1"/>
</dbReference>
<evidence type="ECO:0000256" key="5">
    <source>
        <dbReference type="SAM" id="SignalP"/>
    </source>
</evidence>
<dbReference type="InterPro" id="IPR013148">
    <property type="entry name" value="Glyco_hydro_32_N"/>
</dbReference>
<evidence type="ECO:0000313" key="9">
    <source>
        <dbReference type="Proteomes" id="UP001162164"/>
    </source>
</evidence>
<feature type="domain" description="Glycosyl hydrolase family 32 C-terminal" evidence="7">
    <location>
        <begin position="374"/>
        <end position="510"/>
    </location>
</feature>
<keyword evidence="9" id="KW-1185">Reference proteome</keyword>
<comment type="catalytic activity">
    <reaction evidence="4">
        <text>Hydrolysis of terminal non-reducing beta-D-fructofuranoside residues in beta-D-fructofuranosides.</text>
        <dbReference type="EC" id="3.2.1.26"/>
    </reaction>
</comment>
<evidence type="ECO:0000256" key="4">
    <source>
        <dbReference type="RuleBase" id="RU362110"/>
    </source>
</evidence>
<dbReference type="PANTHER" id="PTHR43101:SF1">
    <property type="entry name" value="BETA-FRUCTOSIDASE"/>
    <property type="match status" value="1"/>
</dbReference>
<evidence type="ECO:0000259" key="7">
    <source>
        <dbReference type="Pfam" id="PF08244"/>
    </source>
</evidence>
<dbReference type="InterPro" id="IPR013320">
    <property type="entry name" value="ConA-like_dom_sf"/>
</dbReference>
<protein>
    <recommendedName>
        <fullName evidence="4">Sucrose-6-phosphate hydrolase</fullName>
        <ecNumber evidence="4">3.2.1.26</ecNumber>
    </recommendedName>
</protein>
<reference evidence="8" key="1">
    <citation type="journal article" date="2023" name="Insect Mol. Biol.">
        <title>Genome sequencing provides insights into the evolution of gene families encoding plant cell wall-degrading enzymes in longhorned beetles.</title>
        <authorList>
            <person name="Shin N.R."/>
            <person name="Okamura Y."/>
            <person name="Kirsch R."/>
            <person name="Pauchet Y."/>
        </authorList>
    </citation>
    <scope>NUCLEOTIDE SEQUENCE</scope>
    <source>
        <strain evidence="8">MMC_N1</strain>
    </source>
</reference>
<dbReference type="SMART" id="SM00640">
    <property type="entry name" value="Glyco_32"/>
    <property type="match status" value="1"/>
</dbReference>
<accession>A0ABQ9IVC2</accession>
<dbReference type="NCBIfam" id="TIGR01322">
    <property type="entry name" value="scrB_fam"/>
    <property type="match status" value="1"/>
</dbReference>
<dbReference type="SUPFAM" id="SSF49899">
    <property type="entry name" value="Concanavalin A-like lectins/glucanases"/>
    <property type="match status" value="1"/>
</dbReference>
<dbReference type="Gene3D" id="2.115.10.20">
    <property type="entry name" value="Glycosyl hydrolase domain, family 43"/>
    <property type="match status" value="1"/>
</dbReference>
<proteinExistence type="inferred from homology"/>
<evidence type="ECO:0000256" key="3">
    <source>
        <dbReference type="ARBA" id="ARBA00023295"/>
    </source>
</evidence>
<evidence type="ECO:0000256" key="1">
    <source>
        <dbReference type="ARBA" id="ARBA00009902"/>
    </source>
</evidence>
<organism evidence="8 9">
    <name type="scientific">Molorchus minor</name>
    <dbReference type="NCBI Taxonomy" id="1323400"/>
    <lineage>
        <taxon>Eukaryota</taxon>
        <taxon>Metazoa</taxon>
        <taxon>Ecdysozoa</taxon>
        <taxon>Arthropoda</taxon>
        <taxon>Hexapoda</taxon>
        <taxon>Insecta</taxon>
        <taxon>Pterygota</taxon>
        <taxon>Neoptera</taxon>
        <taxon>Endopterygota</taxon>
        <taxon>Coleoptera</taxon>
        <taxon>Polyphaga</taxon>
        <taxon>Cucujiformia</taxon>
        <taxon>Chrysomeloidea</taxon>
        <taxon>Cerambycidae</taxon>
        <taxon>Lamiinae</taxon>
        <taxon>Monochamini</taxon>
        <taxon>Molorchus</taxon>
    </lineage>
</organism>
<dbReference type="Pfam" id="PF00251">
    <property type="entry name" value="Glyco_hydro_32N"/>
    <property type="match status" value="1"/>
</dbReference>
<dbReference type="Pfam" id="PF08244">
    <property type="entry name" value="Glyco_hydro_32C"/>
    <property type="match status" value="1"/>
</dbReference>
<feature type="signal peptide" evidence="5">
    <location>
        <begin position="1"/>
        <end position="22"/>
    </location>
</feature>